<dbReference type="PANTHER" id="PTHR43807">
    <property type="entry name" value="FI04487P"/>
    <property type="match status" value="1"/>
</dbReference>
<dbReference type="PROSITE" id="PS00105">
    <property type="entry name" value="AA_TRANSFER_CLASS_1"/>
    <property type="match status" value="1"/>
</dbReference>
<evidence type="ECO:0000256" key="5">
    <source>
        <dbReference type="ARBA" id="ARBA00022898"/>
    </source>
</evidence>
<dbReference type="AlphaFoldDB" id="A0A7C8M5U0"/>
<gene>
    <name evidence="7" type="ORF">BDV95DRAFT_678338</name>
</gene>
<dbReference type="SUPFAM" id="SSF53383">
    <property type="entry name" value="PLP-dependent transferases"/>
    <property type="match status" value="1"/>
</dbReference>
<protein>
    <submittedName>
        <fullName evidence="7">Kynurenine aminotransferas-like protein</fullName>
    </submittedName>
</protein>
<dbReference type="EMBL" id="JAADJZ010000016">
    <property type="protein sequence ID" value="KAF2869476.1"/>
    <property type="molecule type" value="Genomic_DNA"/>
</dbReference>
<dbReference type="InterPro" id="IPR004838">
    <property type="entry name" value="NHTrfase_class1_PyrdxlP-BS"/>
</dbReference>
<dbReference type="InterPro" id="IPR015422">
    <property type="entry name" value="PyrdxlP-dep_Trfase_small"/>
</dbReference>
<evidence type="ECO:0000259" key="6">
    <source>
        <dbReference type="Pfam" id="PF00155"/>
    </source>
</evidence>
<evidence type="ECO:0000256" key="2">
    <source>
        <dbReference type="ARBA" id="ARBA00007441"/>
    </source>
</evidence>
<comment type="cofactor">
    <cofactor evidence="1">
        <name>pyridoxal 5'-phosphate</name>
        <dbReference type="ChEBI" id="CHEBI:597326"/>
    </cofactor>
</comment>
<dbReference type="OrthoDB" id="2414662at2759"/>
<dbReference type="PANTHER" id="PTHR43807:SF20">
    <property type="entry name" value="FI04487P"/>
    <property type="match status" value="1"/>
</dbReference>
<evidence type="ECO:0000313" key="8">
    <source>
        <dbReference type="Proteomes" id="UP000481861"/>
    </source>
</evidence>
<reference evidence="7 8" key="1">
    <citation type="submission" date="2020-01" db="EMBL/GenBank/DDBJ databases">
        <authorList>
            <consortium name="DOE Joint Genome Institute"/>
            <person name="Haridas S."/>
            <person name="Albert R."/>
            <person name="Binder M."/>
            <person name="Bloem J."/>
            <person name="Labutti K."/>
            <person name="Salamov A."/>
            <person name="Andreopoulos B."/>
            <person name="Baker S.E."/>
            <person name="Barry K."/>
            <person name="Bills G."/>
            <person name="Bluhm B.H."/>
            <person name="Cannon C."/>
            <person name="Castanera R."/>
            <person name="Culley D.E."/>
            <person name="Daum C."/>
            <person name="Ezra D."/>
            <person name="Gonzalez J.B."/>
            <person name="Henrissat B."/>
            <person name="Kuo A."/>
            <person name="Liang C."/>
            <person name="Lipzen A."/>
            <person name="Lutzoni F."/>
            <person name="Magnuson J."/>
            <person name="Mondo S."/>
            <person name="Nolan M."/>
            <person name="Ohm R."/>
            <person name="Pangilinan J."/>
            <person name="Park H.-J.H."/>
            <person name="Ramirez L."/>
            <person name="Alfaro M."/>
            <person name="Sun H."/>
            <person name="Tritt A."/>
            <person name="Yoshinaga Y."/>
            <person name="Zwiers L.-H.L."/>
            <person name="Turgeon B.G."/>
            <person name="Goodwin S.B."/>
            <person name="Spatafora J.W."/>
            <person name="Crous P.W."/>
            <person name="Grigoriev I.V."/>
        </authorList>
    </citation>
    <scope>NUCLEOTIDE SEQUENCE [LARGE SCALE GENOMIC DNA]</scope>
    <source>
        <strain evidence="7 8">CBS 611.86</strain>
    </source>
</reference>
<keyword evidence="5" id="KW-0663">Pyridoxal phosphate</keyword>
<organism evidence="7 8">
    <name type="scientific">Massariosphaeria phaeospora</name>
    <dbReference type="NCBI Taxonomy" id="100035"/>
    <lineage>
        <taxon>Eukaryota</taxon>
        <taxon>Fungi</taxon>
        <taxon>Dikarya</taxon>
        <taxon>Ascomycota</taxon>
        <taxon>Pezizomycotina</taxon>
        <taxon>Dothideomycetes</taxon>
        <taxon>Pleosporomycetidae</taxon>
        <taxon>Pleosporales</taxon>
        <taxon>Pleosporales incertae sedis</taxon>
        <taxon>Massariosphaeria</taxon>
    </lineage>
</organism>
<dbReference type="InterPro" id="IPR004839">
    <property type="entry name" value="Aminotransferase_I/II_large"/>
</dbReference>
<dbReference type="Gene3D" id="3.40.640.10">
    <property type="entry name" value="Type I PLP-dependent aspartate aminotransferase-like (Major domain)"/>
    <property type="match status" value="1"/>
</dbReference>
<dbReference type="GO" id="GO:0005739">
    <property type="term" value="C:mitochondrion"/>
    <property type="evidence" value="ECO:0007669"/>
    <property type="project" value="TreeGrafter"/>
</dbReference>
<dbReference type="FunFam" id="3.40.640.10:FF:000024">
    <property type="entry name" value="Kynurenine--oxoglutarate transaminase 3"/>
    <property type="match status" value="1"/>
</dbReference>
<comment type="similarity">
    <text evidence="2">Belongs to the class-I pyridoxal-phosphate-dependent aminotransferase family.</text>
</comment>
<dbReference type="GO" id="GO:0030170">
    <property type="term" value="F:pyridoxal phosphate binding"/>
    <property type="evidence" value="ECO:0007669"/>
    <property type="project" value="InterPro"/>
</dbReference>
<evidence type="ECO:0000313" key="7">
    <source>
        <dbReference type="EMBL" id="KAF2869476.1"/>
    </source>
</evidence>
<accession>A0A7C8M5U0</accession>
<name>A0A7C8M5U0_9PLEO</name>
<dbReference type="InterPro" id="IPR051326">
    <property type="entry name" value="Kynurenine-oxoglutarate_AT"/>
</dbReference>
<dbReference type="InterPro" id="IPR015424">
    <property type="entry name" value="PyrdxlP-dep_Trfase"/>
</dbReference>
<dbReference type="Gene3D" id="3.90.1150.10">
    <property type="entry name" value="Aspartate Aminotransferase, domain 1"/>
    <property type="match status" value="1"/>
</dbReference>
<dbReference type="GO" id="GO:0016212">
    <property type="term" value="F:kynurenine-oxoglutarate transaminase activity"/>
    <property type="evidence" value="ECO:0007669"/>
    <property type="project" value="TreeGrafter"/>
</dbReference>
<evidence type="ECO:0000256" key="3">
    <source>
        <dbReference type="ARBA" id="ARBA00022576"/>
    </source>
</evidence>
<keyword evidence="4" id="KW-0808">Transferase</keyword>
<evidence type="ECO:0000256" key="4">
    <source>
        <dbReference type="ARBA" id="ARBA00022679"/>
    </source>
</evidence>
<dbReference type="Pfam" id="PF00155">
    <property type="entry name" value="Aminotran_1_2"/>
    <property type="match status" value="1"/>
</dbReference>
<keyword evidence="8" id="KW-1185">Reference proteome</keyword>
<dbReference type="CDD" id="cd00609">
    <property type="entry name" value="AAT_like"/>
    <property type="match status" value="1"/>
</dbReference>
<dbReference type="Proteomes" id="UP000481861">
    <property type="component" value="Unassembled WGS sequence"/>
</dbReference>
<comment type="caution">
    <text evidence="7">The sequence shown here is derived from an EMBL/GenBank/DDBJ whole genome shotgun (WGS) entry which is preliminary data.</text>
</comment>
<dbReference type="InterPro" id="IPR015421">
    <property type="entry name" value="PyrdxlP-dep_Trfase_major"/>
</dbReference>
<sequence length="450" mass="49101">MAPHANEVPAAGTIPKKIQAVANATIADDNVWQWIHDVTASSPIQPPVNLGTGFIDHNPPAFLIEAHKTALDSVDNNQYAPVPGSDLLRETIADMYSPLYGRQLDPITEVCVTNGAQEGLLSSVLSFVQAGDEVILLEPVFAMYVYQIKVAGGVIRYVPLRPPQESMTSTVSGNDWTIDLAELEQAITSKTKMIYLNNPHNPLGKVFTVAELTAIGNLCISHGLVLLSDEVYERIVFPQDSGSQPDTPTTHIRVASLSPEIASHTITAVSLGKLFNATGWRAGFVIGCEALMRPVISTHLVLAYSSSGPAQEACAIGLREAERQRWWAVNAADVGARIRRLCRALDTTGLTYVAPASAWFVFVNIDAIKLPENYPYPPIVINEGTRDWKVCYWLVQEFGIASIPGSCFYGPENKRLGERYLRFGACKSDEGLELAAQRLLQLHQHVSKAV</sequence>
<keyword evidence="3" id="KW-0032">Aminotransferase</keyword>
<proteinExistence type="inferred from homology"/>
<evidence type="ECO:0000256" key="1">
    <source>
        <dbReference type="ARBA" id="ARBA00001933"/>
    </source>
</evidence>
<feature type="domain" description="Aminotransferase class I/classII large" evidence="6">
    <location>
        <begin position="48"/>
        <end position="439"/>
    </location>
</feature>